<keyword evidence="3" id="KW-1185">Reference proteome</keyword>
<reference evidence="2 3" key="1">
    <citation type="submission" date="2024-03" db="EMBL/GenBank/DDBJ databases">
        <title>The complete genome of Streptomyces sirii sp.nov.</title>
        <authorList>
            <person name="Zakalyukina Y.V."/>
            <person name="Belik A.R."/>
            <person name="Biryukov M.V."/>
            <person name="Baturina O.A."/>
            <person name="Kabilov M.R."/>
        </authorList>
    </citation>
    <scope>NUCLEOTIDE SEQUENCE [LARGE SCALE GENOMIC DNA]</scope>
    <source>
        <strain evidence="2 3">BP-8</strain>
    </source>
</reference>
<dbReference type="InterPro" id="IPR045632">
    <property type="entry name" value="DUF6314"/>
</dbReference>
<dbReference type="InterPro" id="IPR036334">
    <property type="entry name" value="Bubble_sf"/>
</dbReference>
<accession>A0ABZ2QYW1</accession>
<evidence type="ECO:0000313" key="3">
    <source>
        <dbReference type="Proteomes" id="UP001626628"/>
    </source>
</evidence>
<organism evidence="2 3">
    <name type="scientific">Streptomyces sirii</name>
    <dbReference type="NCBI Taxonomy" id="3127701"/>
    <lineage>
        <taxon>Bacteria</taxon>
        <taxon>Bacillati</taxon>
        <taxon>Actinomycetota</taxon>
        <taxon>Actinomycetes</taxon>
        <taxon>Kitasatosporales</taxon>
        <taxon>Streptomycetaceae</taxon>
        <taxon>Streptomyces</taxon>
    </lineage>
</organism>
<feature type="domain" description="DUF6314" evidence="1">
    <location>
        <begin position="30"/>
        <end position="166"/>
    </location>
</feature>
<evidence type="ECO:0000313" key="2">
    <source>
        <dbReference type="EMBL" id="WXK81747.1"/>
    </source>
</evidence>
<proteinExistence type="predicted"/>
<dbReference type="EMBL" id="CP147982">
    <property type="protein sequence ID" value="WXK81747.1"/>
    <property type="molecule type" value="Genomic_DNA"/>
</dbReference>
<dbReference type="Proteomes" id="UP001626628">
    <property type="component" value="Chromosome"/>
</dbReference>
<dbReference type="Pfam" id="PF19834">
    <property type="entry name" value="DUF6314"/>
    <property type="match status" value="1"/>
</dbReference>
<name>A0ABZ2QYW1_9ACTN</name>
<protein>
    <submittedName>
        <fullName evidence="2">DUF6314 family protein</fullName>
    </submittedName>
</protein>
<sequence length="167" mass="18316">MSSSGPVPQTGAGCAPEVVPYPVADVAAYLAGRWRVERTVYDLRAGVEGTFRGTAEFRPAGAGEPTEGEGLLHVEEGRLIWDGTEYPASRTLRLCPRPDGTAEIRFADGRPFHDLDLRGGRWTAVHPCSADRYAGTFTTVAADEWLLRWRVTGPAKDQLLRSVYRRA</sequence>
<evidence type="ECO:0000259" key="1">
    <source>
        <dbReference type="Pfam" id="PF19834"/>
    </source>
</evidence>
<gene>
    <name evidence="2" type="ORF">WAB15_33255</name>
</gene>
<dbReference type="SUPFAM" id="SSF103565">
    <property type="entry name" value="Bubble protein"/>
    <property type="match status" value="1"/>
</dbReference>